<proteinExistence type="inferred from homology"/>
<evidence type="ECO:0000259" key="7">
    <source>
        <dbReference type="Pfam" id="PF25876"/>
    </source>
</evidence>
<accession>A0A846HGE4</accession>
<dbReference type="Gene3D" id="1.10.287.470">
    <property type="entry name" value="Helix hairpin bin"/>
    <property type="match status" value="1"/>
</dbReference>
<dbReference type="PANTHER" id="PTHR30386">
    <property type="entry name" value="MEMBRANE FUSION SUBUNIT OF EMRAB-TOLC MULTIDRUG EFFLUX PUMP"/>
    <property type="match status" value="1"/>
</dbReference>
<comment type="similarity">
    <text evidence="2">Belongs to the membrane fusion protein (MFP) (TC 8.A.1) family.</text>
</comment>
<feature type="domain" description="AprE-like beta-barrel" evidence="8">
    <location>
        <begin position="350"/>
        <end position="446"/>
    </location>
</feature>
<evidence type="ECO:0000256" key="2">
    <source>
        <dbReference type="ARBA" id="ARBA00009477"/>
    </source>
</evidence>
<reference evidence="9 10" key="1">
    <citation type="journal article" date="2015" name="Genome Announc.">
        <title>Draft Genome Sequence of Cyanobacterium Hassallia byssoidea Strain VB512170, Isolated from Monuments in India.</title>
        <authorList>
            <person name="Singh D."/>
            <person name="Chandrababunaidu M.M."/>
            <person name="Panda A."/>
            <person name="Sen D."/>
            <person name="Bhattacharyya S."/>
            <person name="Adhikary S.P."/>
            <person name="Tripathy S."/>
        </authorList>
    </citation>
    <scope>NUCLEOTIDE SEQUENCE [LARGE SCALE GENOMIC DNA]</scope>
    <source>
        <strain evidence="9 10">VB512170</strain>
    </source>
</reference>
<evidence type="ECO:0000313" key="10">
    <source>
        <dbReference type="Proteomes" id="UP000031549"/>
    </source>
</evidence>
<keyword evidence="5" id="KW-0472">Membrane</keyword>
<dbReference type="AlphaFoldDB" id="A0A846HGE4"/>
<comment type="caution">
    <text evidence="9">The sequence shown here is derived from an EMBL/GenBank/DDBJ whole genome shotgun (WGS) entry which is preliminary data.</text>
</comment>
<dbReference type="PANTHER" id="PTHR30386:SF26">
    <property type="entry name" value="TRANSPORT PROTEIN COMB"/>
    <property type="match status" value="1"/>
</dbReference>
<feature type="coiled-coil region" evidence="6">
    <location>
        <begin position="148"/>
        <end position="203"/>
    </location>
</feature>
<dbReference type="Pfam" id="PF25876">
    <property type="entry name" value="HH_MFP_RND"/>
    <property type="match status" value="1"/>
</dbReference>
<keyword evidence="6" id="KW-0175">Coiled coil</keyword>
<dbReference type="RefSeq" id="WP_039747558.1">
    <property type="nucleotide sequence ID" value="NZ_JTCM02000080.1"/>
</dbReference>
<dbReference type="Pfam" id="PF26002">
    <property type="entry name" value="Beta-barrel_AprE"/>
    <property type="match status" value="1"/>
</dbReference>
<dbReference type="InterPro" id="IPR058982">
    <property type="entry name" value="Beta-barrel_AprE"/>
</dbReference>
<organism evidence="9 10">
    <name type="scientific">Hassallia byssoidea VB512170</name>
    <dbReference type="NCBI Taxonomy" id="1304833"/>
    <lineage>
        <taxon>Bacteria</taxon>
        <taxon>Bacillati</taxon>
        <taxon>Cyanobacteriota</taxon>
        <taxon>Cyanophyceae</taxon>
        <taxon>Nostocales</taxon>
        <taxon>Tolypothrichaceae</taxon>
        <taxon>Hassallia</taxon>
    </lineage>
</organism>
<dbReference type="Gene3D" id="2.40.30.170">
    <property type="match status" value="1"/>
</dbReference>
<dbReference type="PRINTS" id="PR01490">
    <property type="entry name" value="RTXTOXIND"/>
</dbReference>
<dbReference type="Gene3D" id="2.40.50.100">
    <property type="match status" value="1"/>
</dbReference>
<evidence type="ECO:0000256" key="6">
    <source>
        <dbReference type="SAM" id="Coils"/>
    </source>
</evidence>
<dbReference type="InterPro" id="IPR050739">
    <property type="entry name" value="MFP"/>
</dbReference>
<evidence type="ECO:0000256" key="1">
    <source>
        <dbReference type="ARBA" id="ARBA00004167"/>
    </source>
</evidence>
<evidence type="ECO:0000313" key="9">
    <source>
        <dbReference type="EMBL" id="NEU75724.1"/>
    </source>
</evidence>
<name>A0A846HGE4_9CYAN</name>
<gene>
    <name evidence="9" type="ORF">PI95_024985</name>
</gene>
<evidence type="ECO:0000256" key="4">
    <source>
        <dbReference type="ARBA" id="ARBA00022989"/>
    </source>
</evidence>
<evidence type="ECO:0000256" key="5">
    <source>
        <dbReference type="ARBA" id="ARBA00023136"/>
    </source>
</evidence>
<sequence length="466" mass="50940">MFHTDEKKLLPGIDGQEFLPPISRWTSLTGIFMVGTVCSAIALSSWVKYNVIVKAAGTVRPTGDVRVVQADMEGTVKNIFVKENQNVKKGDAIAILDDEQLRIKKSQLQGNIQQGILQQIQINAQIKTLDTQIKAESTVIERSVSAATADLERNQREYQERISTTNNELLAAQADLQKANLDMQKAKADLEFAAVDRDRYQQLSQLGAIGKREFEQKKLIVVQTKSILEAQKKSIEIAKAKVASAKVALNPSKATVAIALNKIAQEKAKGESTIATLNKEKQALIQRQAEMQNQINQSNKELQQLKSLFKNSTIRATSDGIIFKLNLRNSGQVVAKSDSIAEIVPDNAPLLIKAAIPTTEIKKVAIGQKVQLRVDACPYPDYGTLKGVVNAISPDAIAPQTNNTGAATPTAASYFEVTIKPESRSFGNSSSQCLIQAGMDAKADIISKEETALQFILRKTRLTTDL</sequence>
<dbReference type="GO" id="GO:0016020">
    <property type="term" value="C:membrane"/>
    <property type="evidence" value="ECO:0007669"/>
    <property type="project" value="UniProtKB-SubCell"/>
</dbReference>
<dbReference type="Proteomes" id="UP000031549">
    <property type="component" value="Unassembled WGS sequence"/>
</dbReference>
<keyword evidence="10" id="KW-1185">Reference proteome</keyword>
<dbReference type="EMBL" id="JTCM02000080">
    <property type="protein sequence ID" value="NEU75724.1"/>
    <property type="molecule type" value="Genomic_DNA"/>
</dbReference>
<dbReference type="InterPro" id="IPR058624">
    <property type="entry name" value="MdtA-like_HH"/>
</dbReference>
<feature type="domain" description="Multidrug resistance protein MdtA-like alpha-helical hairpin" evidence="7">
    <location>
        <begin position="176"/>
        <end position="240"/>
    </location>
</feature>
<evidence type="ECO:0000259" key="8">
    <source>
        <dbReference type="Pfam" id="PF26002"/>
    </source>
</evidence>
<protein>
    <submittedName>
        <fullName evidence="9">HlyD family efflux transporter periplasmic adaptor subunit</fullName>
    </submittedName>
</protein>
<dbReference type="InterPro" id="IPR011053">
    <property type="entry name" value="Single_hybrid_motif"/>
</dbReference>
<feature type="coiled-coil region" evidence="6">
    <location>
        <begin position="260"/>
        <end position="308"/>
    </location>
</feature>
<keyword evidence="4" id="KW-1133">Transmembrane helix</keyword>
<evidence type="ECO:0000256" key="3">
    <source>
        <dbReference type="ARBA" id="ARBA00022692"/>
    </source>
</evidence>
<keyword evidence="3" id="KW-0812">Transmembrane</keyword>
<dbReference type="SUPFAM" id="SSF51230">
    <property type="entry name" value="Single hybrid motif"/>
    <property type="match status" value="1"/>
</dbReference>
<comment type="subcellular location">
    <subcellularLocation>
        <location evidence="1">Membrane</location>
        <topology evidence="1">Single-pass membrane protein</topology>
    </subcellularLocation>
</comment>